<dbReference type="AlphaFoldDB" id="A0A0D3I6B0"/>
<dbReference type="RefSeq" id="XP_005759224.1">
    <property type="nucleotide sequence ID" value="XM_005759167.1"/>
</dbReference>
<dbReference type="HOGENOM" id="CLU_270463_0_0_1"/>
<keyword evidence="6" id="KW-0349">Heme</keyword>
<keyword evidence="11" id="KW-0274">FAD</keyword>
<dbReference type="GO" id="GO:0071949">
    <property type="term" value="F:FAD binding"/>
    <property type="evidence" value="ECO:0007669"/>
    <property type="project" value="InterPro"/>
</dbReference>
<accession>A0A0D3I6B0</accession>
<feature type="compositionally biased region" description="Gly residues" evidence="19">
    <location>
        <begin position="160"/>
        <end position="173"/>
    </location>
</feature>
<evidence type="ECO:0000256" key="14">
    <source>
        <dbReference type="ARBA" id="ARBA00023004"/>
    </source>
</evidence>
<comment type="subunit">
    <text evidence="4">May function both as a monomer and a homodimer.</text>
</comment>
<feature type="region of interest" description="Disordered" evidence="19">
    <location>
        <begin position="87"/>
        <end position="183"/>
    </location>
</feature>
<keyword evidence="17" id="KW-0325">Glycoprotein</keyword>
<dbReference type="GeneID" id="17252909"/>
<evidence type="ECO:0000256" key="19">
    <source>
        <dbReference type="SAM" id="MobiDB-lite"/>
    </source>
</evidence>
<comment type="subcellular location">
    <subcellularLocation>
        <location evidence="2">Endoplasmic reticulum membrane</location>
        <topology evidence="2">Peripheral membrane protein</topology>
        <orientation evidence="2">Lumenal side</orientation>
    </subcellularLocation>
</comment>
<evidence type="ECO:0000256" key="18">
    <source>
        <dbReference type="ARBA" id="ARBA00023284"/>
    </source>
</evidence>
<dbReference type="GO" id="GO:0020037">
    <property type="term" value="F:heme binding"/>
    <property type="evidence" value="ECO:0007669"/>
    <property type="project" value="InterPro"/>
</dbReference>
<evidence type="ECO:0000256" key="4">
    <source>
        <dbReference type="ARBA" id="ARBA00011802"/>
    </source>
</evidence>
<dbReference type="Pfam" id="PF00890">
    <property type="entry name" value="FAD_binding_2"/>
    <property type="match status" value="1"/>
</dbReference>
<dbReference type="InterPro" id="IPR007266">
    <property type="entry name" value="Ero1"/>
</dbReference>
<comment type="similarity">
    <text evidence="3">Belongs to the EROs family.</text>
</comment>
<evidence type="ECO:0000256" key="11">
    <source>
        <dbReference type="ARBA" id="ARBA00022827"/>
    </source>
</evidence>
<keyword evidence="18" id="KW-0676">Redox-active center</keyword>
<evidence type="ECO:0000256" key="10">
    <source>
        <dbReference type="ARBA" id="ARBA00022824"/>
    </source>
</evidence>
<keyword evidence="5" id="KW-0813">Transport</keyword>
<dbReference type="SUPFAM" id="SSF51905">
    <property type="entry name" value="FAD/NAD(P)-binding domain"/>
    <property type="match status" value="1"/>
</dbReference>
<evidence type="ECO:0000256" key="7">
    <source>
        <dbReference type="ARBA" id="ARBA00022630"/>
    </source>
</evidence>
<evidence type="ECO:0000256" key="9">
    <source>
        <dbReference type="ARBA" id="ARBA00022729"/>
    </source>
</evidence>
<keyword evidence="23" id="KW-1185">Reference proteome</keyword>
<dbReference type="PaxDb" id="2903-EOD06795"/>
<feature type="signal peptide" evidence="20">
    <location>
        <begin position="1"/>
        <end position="19"/>
    </location>
</feature>
<evidence type="ECO:0000256" key="12">
    <source>
        <dbReference type="ARBA" id="ARBA00022982"/>
    </source>
</evidence>
<dbReference type="InterPro" id="IPR036188">
    <property type="entry name" value="FAD/NAD-bd_sf"/>
</dbReference>
<dbReference type="STRING" id="2903.R1CWN5"/>
<dbReference type="SUPFAM" id="SSF55856">
    <property type="entry name" value="Cytochrome b5-like heme/steroid binding domain"/>
    <property type="match status" value="1"/>
</dbReference>
<evidence type="ECO:0000256" key="3">
    <source>
        <dbReference type="ARBA" id="ARBA00008277"/>
    </source>
</evidence>
<keyword evidence="10" id="KW-0256">Endoplasmic reticulum</keyword>
<name>A0A0D3I6B0_EMIH1</name>
<dbReference type="PANTHER" id="PTHR12613">
    <property type="entry name" value="ERO1-RELATED"/>
    <property type="match status" value="1"/>
</dbReference>
<dbReference type="Pfam" id="PF00173">
    <property type="entry name" value="Cyt-b5"/>
    <property type="match status" value="1"/>
</dbReference>
<dbReference type="InterPro" id="IPR037192">
    <property type="entry name" value="ERO1-like_sf"/>
</dbReference>
<dbReference type="Gene3D" id="3.90.700.10">
    <property type="entry name" value="Succinate dehydrogenase/fumarate reductase flavoprotein, catalytic domain"/>
    <property type="match status" value="1"/>
</dbReference>
<keyword evidence="9 20" id="KW-0732">Signal</keyword>
<evidence type="ECO:0000259" key="21">
    <source>
        <dbReference type="PROSITE" id="PS50255"/>
    </source>
</evidence>
<evidence type="ECO:0000256" key="16">
    <source>
        <dbReference type="ARBA" id="ARBA00023157"/>
    </source>
</evidence>
<keyword evidence="14" id="KW-0408">Iron</keyword>
<dbReference type="SUPFAM" id="SSF56425">
    <property type="entry name" value="Succinate dehydrogenase/fumarate reductase flavoprotein, catalytic domain"/>
    <property type="match status" value="1"/>
</dbReference>
<dbReference type="EnsemblProtists" id="EOD06795">
    <property type="protein sequence ID" value="EOD06795"/>
    <property type="gene ID" value="EMIHUDRAFT_465828"/>
</dbReference>
<reference evidence="23" key="1">
    <citation type="journal article" date="2013" name="Nature">
        <title>Pan genome of the phytoplankton Emiliania underpins its global distribution.</title>
        <authorList>
            <person name="Read B.A."/>
            <person name="Kegel J."/>
            <person name="Klute M.J."/>
            <person name="Kuo A."/>
            <person name="Lefebvre S.C."/>
            <person name="Maumus F."/>
            <person name="Mayer C."/>
            <person name="Miller J."/>
            <person name="Monier A."/>
            <person name="Salamov A."/>
            <person name="Young J."/>
            <person name="Aguilar M."/>
            <person name="Claverie J.M."/>
            <person name="Frickenhaus S."/>
            <person name="Gonzalez K."/>
            <person name="Herman E.K."/>
            <person name="Lin Y.C."/>
            <person name="Napier J."/>
            <person name="Ogata H."/>
            <person name="Sarno A.F."/>
            <person name="Shmutz J."/>
            <person name="Schroeder D."/>
            <person name="de Vargas C."/>
            <person name="Verret F."/>
            <person name="von Dassow P."/>
            <person name="Valentin K."/>
            <person name="Van de Peer Y."/>
            <person name="Wheeler G."/>
            <person name="Dacks J.B."/>
            <person name="Delwiche C.F."/>
            <person name="Dyhrman S.T."/>
            <person name="Glockner G."/>
            <person name="John U."/>
            <person name="Richards T."/>
            <person name="Worden A.Z."/>
            <person name="Zhang X."/>
            <person name="Grigoriev I.V."/>
            <person name="Allen A.E."/>
            <person name="Bidle K."/>
            <person name="Borodovsky M."/>
            <person name="Bowler C."/>
            <person name="Brownlee C."/>
            <person name="Cock J.M."/>
            <person name="Elias M."/>
            <person name="Gladyshev V.N."/>
            <person name="Groth M."/>
            <person name="Guda C."/>
            <person name="Hadaegh A."/>
            <person name="Iglesias-Rodriguez M.D."/>
            <person name="Jenkins J."/>
            <person name="Jones B.M."/>
            <person name="Lawson T."/>
            <person name="Leese F."/>
            <person name="Lindquist E."/>
            <person name="Lobanov A."/>
            <person name="Lomsadze A."/>
            <person name="Malik S.B."/>
            <person name="Marsh M.E."/>
            <person name="Mackinder L."/>
            <person name="Mock T."/>
            <person name="Mueller-Roeber B."/>
            <person name="Pagarete A."/>
            <person name="Parker M."/>
            <person name="Probert I."/>
            <person name="Quesneville H."/>
            <person name="Raines C."/>
            <person name="Rensing S.A."/>
            <person name="Riano-Pachon D.M."/>
            <person name="Richier S."/>
            <person name="Rokitta S."/>
            <person name="Shiraiwa Y."/>
            <person name="Soanes D.M."/>
            <person name="van der Giezen M."/>
            <person name="Wahlund T.M."/>
            <person name="Williams B."/>
            <person name="Wilson W."/>
            <person name="Wolfe G."/>
            <person name="Wurch L.L."/>
        </authorList>
    </citation>
    <scope>NUCLEOTIDE SEQUENCE</scope>
</reference>
<dbReference type="KEGG" id="ehx:EMIHUDRAFT_465828"/>
<comment type="cofactor">
    <cofactor evidence="1">
        <name>FAD</name>
        <dbReference type="ChEBI" id="CHEBI:57692"/>
    </cofactor>
</comment>
<keyword evidence="13" id="KW-0560">Oxidoreductase</keyword>
<keyword evidence="7" id="KW-0285">Flavoprotein</keyword>
<dbReference type="GO" id="GO:0005789">
    <property type="term" value="C:endoplasmic reticulum membrane"/>
    <property type="evidence" value="ECO:0007669"/>
    <property type="project" value="UniProtKB-SubCell"/>
</dbReference>
<dbReference type="PANTHER" id="PTHR12613:SF0">
    <property type="entry name" value="ERO1-LIKE PROTEIN"/>
    <property type="match status" value="1"/>
</dbReference>
<dbReference type="GO" id="GO:0046872">
    <property type="term" value="F:metal ion binding"/>
    <property type="evidence" value="ECO:0007669"/>
    <property type="project" value="UniProtKB-KW"/>
</dbReference>
<keyword evidence="16" id="KW-1015">Disulfide bond</keyword>
<feature type="chain" id="PRO_5044231665" description="Cytochrome b5 heme-binding domain-containing protein" evidence="20">
    <location>
        <begin position="20"/>
        <end position="1204"/>
    </location>
</feature>
<dbReference type="GO" id="GO:0016972">
    <property type="term" value="F:thiol oxidase activity"/>
    <property type="evidence" value="ECO:0007669"/>
    <property type="project" value="InterPro"/>
</dbReference>
<evidence type="ECO:0000256" key="13">
    <source>
        <dbReference type="ARBA" id="ARBA00023002"/>
    </source>
</evidence>
<dbReference type="eggNOG" id="KOG2404">
    <property type="taxonomic scope" value="Eukaryota"/>
</dbReference>
<organism evidence="22 23">
    <name type="scientific">Emiliania huxleyi (strain CCMP1516)</name>
    <dbReference type="NCBI Taxonomy" id="280463"/>
    <lineage>
        <taxon>Eukaryota</taxon>
        <taxon>Haptista</taxon>
        <taxon>Haptophyta</taxon>
        <taxon>Prymnesiophyceae</taxon>
        <taxon>Isochrysidales</taxon>
        <taxon>Noelaerhabdaceae</taxon>
        <taxon>Emiliania</taxon>
    </lineage>
</organism>
<evidence type="ECO:0000256" key="6">
    <source>
        <dbReference type="ARBA" id="ARBA00022617"/>
    </source>
</evidence>
<dbReference type="Proteomes" id="UP000013827">
    <property type="component" value="Unassembled WGS sequence"/>
</dbReference>
<dbReference type="InterPro" id="IPR027477">
    <property type="entry name" value="Succ_DH/fumarate_Rdtase_cat_sf"/>
</dbReference>
<keyword evidence="15" id="KW-0472">Membrane</keyword>
<evidence type="ECO:0000313" key="22">
    <source>
        <dbReference type="EnsemblProtists" id="EOD06795"/>
    </source>
</evidence>
<protein>
    <recommendedName>
        <fullName evidence="21">Cytochrome b5 heme-binding domain-containing protein</fullName>
    </recommendedName>
</protein>
<dbReference type="Gene3D" id="3.10.120.10">
    <property type="entry name" value="Cytochrome b5-like heme/steroid binding domain"/>
    <property type="match status" value="1"/>
</dbReference>
<dbReference type="InterPro" id="IPR036400">
    <property type="entry name" value="Cyt_B5-like_heme/steroid_sf"/>
</dbReference>
<dbReference type="eggNOG" id="KOG2608">
    <property type="taxonomic scope" value="Eukaryota"/>
</dbReference>
<dbReference type="PROSITE" id="PS50255">
    <property type="entry name" value="CYTOCHROME_B5_2"/>
    <property type="match status" value="1"/>
</dbReference>
<feature type="domain" description="Cytochrome b5 heme-binding" evidence="21">
    <location>
        <begin position="1122"/>
        <end position="1203"/>
    </location>
</feature>
<evidence type="ECO:0000256" key="8">
    <source>
        <dbReference type="ARBA" id="ARBA00022723"/>
    </source>
</evidence>
<keyword evidence="12" id="KW-0249">Electron transport</keyword>
<dbReference type="Pfam" id="PF04137">
    <property type="entry name" value="ERO1"/>
    <property type="match status" value="2"/>
</dbReference>
<dbReference type="SMART" id="SM01117">
    <property type="entry name" value="Cyt-b5"/>
    <property type="match status" value="1"/>
</dbReference>
<evidence type="ECO:0000256" key="1">
    <source>
        <dbReference type="ARBA" id="ARBA00001974"/>
    </source>
</evidence>
<dbReference type="GO" id="GO:0015035">
    <property type="term" value="F:protein-disulfide reductase activity"/>
    <property type="evidence" value="ECO:0007669"/>
    <property type="project" value="InterPro"/>
</dbReference>
<evidence type="ECO:0000256" key="15">
    <source>
        <dbReference type="ARBA" id="ARBA00023136"/>
    </source>
</evidence>
<evidence type="ECO:0000256" key="17">
    <source>
        <dbReference type="ARBA" id="ARBA00023180"/>
    </source>
</evidence>
<evidence type="ECO:0000256" key="5">
    <source>
        <dbReference type="ARBA" id="ARBA00022448"/>
    </source>
</evidence>
<evidence type="ECO:0000256" key="20">
    <source>
        <dbReference type="SAM" id="SignalP"/>
    </source>
</evidence>
<dbReference type="GO" id="GO:0034975">
    <property type="term" value="P:protein folding in endoplasmic reticulum"/>
    <property type="evidence" value="ECO:0007669"/>
    <property type="project" value="InterPro"/>
</dbReference>
<reference evidence="22" key="2">
    <citation type="submission" date="2024-10" db="UniProtKB">
        <authorList>
            <consortium name="EnsemblProtists"/>
        </authorList>
    </citation>
    <scope>IDENTIFICATION</scope>
</reference>
<keyword evidence="8" id="KW-0479">Metal-binding</keyword>
<dbReference type="InterPro" id="IPR018506">
    <property type="entry name" value="Cyt_B5_heme-BS"/>
</dbReference>
<proteinExistence type="inferred from homology"/>
<dbReference type="Gene3D" id="3.50.50.60">
    <property type="entry name" value="FAD/NAD(P)-binding domain"/>
    <property type="match status" value="1"/>
</dbReference>
<dbReference type="SUPFAM" id="SSF110019">
    <property type="entry name" value="ERO1-like"/>
    <property type="match status" value="2"/>
</dbReference>
<dbReference type="InterPro" id="IPR003953">
    <property type="entry name" value="FAD-dep_OxRdtase_2_FAD-bd"/>
</dbReference>
<dbReference type="PROSITE" id="PS00191">
    <property type="entry name" value="CYTOCHROME_B5_1"/>
    <property type="match status" value="1"/>
</dbReference>
<dbReference type="InterPro" id="IPR001199">
    <property type="entry name" value="Cyt_B5-like_heme/steroid-bd"/>
</dbReference>
<evidence type="ECO:0000256" key="2">
    <source>
        <dbReference type="ARBA" id="ARBA00004367"/>
    </source>
</evidence>
<sequence>MAARRPLLLAGLALASAGALPFLPDGVLPTGPLVDAQCNVETVEEANSAQLHALLTELSETTFFRLVHVNMETRCVYWGKAQASAPAPAAGAEAGGGGAAAGGAAQVAGSGEAGAGEEEEEECEGGKDEETAVPLCTLGSDASDDPFGGGGGFSSSSSSSGGGFGGGGLGGGMSSAPAPSPTIDSTITEAEAQADMTFSEGEADCSNEELPTFWLDMCARIDTNTSSVVNLVLNPERYTGYNGSHVWSAIYQENCLVRTGTADNICYEERVLYRLLSGMHAATNVHIARYYHAPSKRKGREEHEPILPLADWEPDLPYFRRQFDGHPERLKNLHFAFVVLLRALARASPYLASYAYVAGVSASEDASTSSLVQRLLDSAILRSCAPAFSAFDEGLLFREQQASWWSLKKQFKSVFHNVSTVLDCVSCQKCRLHAKVTMLGFGAALKMLLLPTELLPTSSSRDEIVAFLNTLTKFSTAIHYVKELTALQYDQYFKAQPLPSPLGTNVDAVGAVAPTAAAAAAAAAAVAASPQAASAAAAASSAPAPAAATAAAEFVGTAAAAAPSPFSGAVATALLDTTLGAVASLVRGGAIDAAREAEAALAPPATVAAAAAPPAPPALDAVVIGSGVAGLTAALRLLDSGATADSVEAFANDTARSAKRESGGLIALLASSSASAIEWLQTRTGIDLSRVAQLGGHSYSRTHRPANGMVGAELTFALAREVKRFEKKGALRLLLGCRATALQTDAAGARRRGFLGAVVGVAYTDAAGGSASLLATDTVLATGGFANDRSDTSLLEKHRPDLLRFPTTNGPWATGDGMKMAMAIGAGTVDMDRVQVHPTGFLDPADLTAPAKVLCGEMMRGVGGVLLSPEGRRFVDELRPRDKVVEAELATGASEFTLLLNGAMAAEAGRHLEHYAHKGLLVKLQGARPPSREAGSPPLAAAVRTEDWTLGTPALARWMVASADGADKQTAEQAVARAAAVDAAAAAAVEATLNATLEEYAAAAAAGGDVFGKTARASPYLASYAYVAGVSASEDASTSSLVQRLLDSAILRSCAPAFSAFDEGLLFTRQASWWSLKKQFKSVFHNVSTVTMLGFGAALKMLLLPTELLPTSSSRDEIVAFLNTLTKFSTAIHYAHGGCGEGEPCWVGLYGRVYDFASFLDEHPAGPTSISDLGGADGTVAFEHIHNEAMLSEFDDVLIGRLEA</sequence>
<evidence type="ECO:0000313" key="23">
    <source>
        <dbReference type="Proteomes" id="UP000013827"/>
    </source>
</evidence>